<organism evidence="1 2">
    <name type="scientific">Streptomyces luteosporeus</name>
    <dbReference type="NCBI Taxonomy" id="173856"/>
    <lineage>
        <taxon>Bacteria</taxon>
        <taxon>Bacillati</taxon>
        <taxon>Actinomycetota</taxon>
        <taxon>Actinomycetes</taxon>
        <taxon>Kitasatosporales</taxon>
        <taxon>Streptomycetaceae</taxon>
        <taxon>Streptomyces</taxon>
    </lineage>
</organism>
<evidence type="ECO:0000313" key="2">
    <source>
        <dbReference type="Proteomes" id="UP001500886"/>
    </source>
</evidence>
<protein>
    <submittedName>
        <fullName evidence="1">Uncharacterized protein</fullName>
    </submittedName>
</protein>
<accession>A0ABN3U2Y3</accession>
<dbReference type="EMBL" id="BAAASL010000023">
    <property type="protein sequence ID" value="GAA2723702.1"/>
    <property type="molecule type" value="Genomic_DNA"/>
</dbReference>
<name>A0ABN3U2Y3_9ACTN</name>
<sequence length="96" mass="10246">MRQAQQDRALAQEAHHDVGVVGQLLLEHLDGDGLARLAGHGRLGPGRLPLAGPPHGSRGSASERLLEQVFAAYRPHVMRSLVVIGLVSAAFAFRPL</sequence>
<keyword evidence="2" id="KW-1185">Reference proteome</keyword>
<gene>
    <name evidence="1" type="ORF">GCM10010315_51650</name>
</gene>
<evidence type="ECO:0000313" key="1">
    <source>
        <dbReference type="EMBL" id="GAA2723702.1"/>
    </source>
</evidence>
<dbReference type="Proteomes" id="UP001500886">
    <property type="component" value="Unassembled WGS sequence"/>
</dbReference>
<comment type="caution">
    <text evidence="1">The sequence shown here is derived from an EMBL/GenBank/DDBJ whole genome shotgun (WGS) entry which is preliminary data.</text>
</comment>
<reference evidence="1 2" key="1">
    <citation type="journal article" date="2019" name="Int. J. Syst. Evol. Microbiol.">
        <title>The Global Catalogue of Microorganisms (GCM) 10K type strain sequencing project: providing services to taxonomists for standard genome sequencing and annotation.</title>
        <authorList>
            <consortium name="The Broad Institute Genomics Platform"/>
            <consortium name="The Broad Institute Genome Sequencing Center for Infectious Disease"/>
            <person name="Wu L."/>
            <person name="Ma J."/>
        </authorList>
    </citation>
    <scope>NUCLEOTIDE SEQUENCE [LARGE SCALE GENOMIC DNA]</scope>
    <source>
        <strain evidence="1 2">JCM 4542</strain>
    </source>
</reference>
<proteinExistence type="predicted"/>